<reference evidence="1 2" key="1">
    <citation type="submission" date="2020-02" db="EMBL/GenBank/DDBJ databases">
        <title>Pseudoroseicyclus tamarix, sp. nov., isolated from offshore sediment of a Tamarix chinensis forest.</title>
        <authorList>
            <person name="Gai Y."/>
        </authorList>
    </citation>
    <scope>NUCLEOTIDE SEQUENCE [LARGE SCALE GENOMIC DNA]</scope>
    <source>
        <strain evidence="1 2">CLL3-39</strain>
    </source>
</reference>
<gene>
    <name evidence="1" type="ORF">GZA08_13780</name>
</gene>
<proteinExistence type="predicted"/>
<comment type="caution">
    <text evidence="1">The sequence shown here is derived from an EMBL/GenBank/DDBJ whole genome shotgun (WGS) entry which is preliminary data.</text>
</comment>
<accession>A0A6B2JU17</accession>
<dbReference type="SUPFAM" id="SSF52540">
    <property type="entry name" value="P-loop containing nucleoside triphosphate hydrolases"/>
    <property type="match status" value="1"/>
</dbReference>
<organism evidence="1 2">
    <name type="scientific">Pseudoroseicyclus tamaricis</name>
    <dbReference type="NCBI Taxonomy" id="2705421"/>
    <lineage>
        <taxon>Bacteria</taxon>
        <taxon>Pseudomonadati</taxon>
        <taxon>Pseudomonadota</taxon>
        <taxon>Alphaproteobacteria</taxon>
        <taxon>Rhodobacterales</taxon>
        <taxon>Paracoccaceae</taxon>
        <taxon>Pseudoroseicyclus</taxon>
    </lineage>
</organism>
<evidence type="ECO:0000313" key="2">
    <source>
        <dbReference type="Proteomes" id="UP000474757"/>
    </source>
</evidence>
<dbReference type="RefSeq" id="WP_163894612.1">
    <property type="nucleotide sequence ID" value="NZ_JAAFYS010000003.1"/>
</dbReference>
<dbReference type="Proteomes" id="UP000474757">
    <property type="component" value="Unassembled WGS sequence"/>
</dbReference>
<dbReference type="InterPro" id="IPR027417">
    <property type="entry name" value="P-loop_NTPase"/>
</dbReference>
<dbReference type="EMBL" id="JAAGAB010000003">
    <property type="protein sequence ID" value="NDV02037.1"/>
    <property type="molecule type" value="Genomic_DNA"/>
</dbReference>
<keyword evidence="2" id="KW-1185">Reference proteome</keyword>
<dbReference type="Gene3D" id="3.40.50.300">
    <property type="entry name" value="P-loop containing nucleotide triphosphate hydrolases"/>
    <property type="match status" value="1"/>
</dbReference>
<evidence type="ECO:0000313" key="1">
    <source>
        <dbReference type="EMBL" id="NDV02037.1"/>
    </source>
</evidence>
<name>A0A6B2JU17_9RHOB</name>
<protein>
    <submittedName>
        <fullName evidence="1">Uncharacterized protein</fullName>
    </submittedName>
</protein>
<sequence length="181" mass="20136">MTLVDRLRARPRPLRIAVDGRSGSGKSTFAKLLAKDLGATLIEGDDFYIGGTALRDEPPEALAASCIDWRRQRDVLDTLTAGRTGRFRPFDWAAFDGSSGPETLVPPAEIIILEGVYSARHELADLIDAALLVTTAPATREARLLAREGEITAWERQWHRAEEWYFAHAAPPERFDHIIET</sequence>
<dbReference type="AlphaFoldDB" id="A0A6B2JU17"/>